<feature type="compositionally biased region" description="Basic residues" evidence="1">
    <location>
        <begin position="181"/>
        <end position="190"/>
    </location>
</feature>
<dbReference type="SMART" id="SM00278">
    <property type="entry name" value="HhH1"/>
    <property type="match status" value="2"/>
</dbReference>
<dbReference type="EMBL" id="BRXS01000007">
    <property type="protein sequence ID" value="GLC27741.1"/>
    <property type="molecule type" value="Genomic_DNA"/>
</dbReference>
<organism evidence="3 4">
    <name type="scientific">Roseisolibacter agri</name>
    <dbReference type="NCBI Taxonomy" id="2014610"/>
    <lineage>
        <taxon>Bacteria</taxon>
        <taxon>Pseudomonadati</taxon>
        <taxon>Gemmatimonadota</taxon>
        <taxon>Gemmatimonadia</taxon>
        <taxon>Gemmatimonadales</taxon>
        <taxon>Gemmatimonadaceae</taxon>
        <taxon>Roseisolibacter</taxon>
    </lineage>
</organism>
<protein>
    <recommendedName>
        <fullName evidence="2">Helix-hairpin-helix DNA-binding motif class 1 domain-containing protein</fullName>
    </recommendedName>
</protein>
<evidence type="ECO:0000313" key="3">
    <source>
        <dbReference type="EMBL" id="GLC27741.1"/>
    </source>
</evidence>
<dbReference type="GO" id="GO:0006281">
    <property type="term" value="P:DNA repair"/>
    <property type="evidence" value="ECO:0007669"/>
    <property type="project" value="InterPro"/>
</dbReference>
<dbReference type="SUPFAM" id="SSF47781">
    <property type="entry name" value="RuvA domain 2-like"/>
    <property type="match status" value="1"/>
</dbReference>
<dbReference type="Pfam" id="PF12836">
    <property type="entry name" value="HHH_3"/>
    <property type="match status" value="1"/>
</dbReference>
<gene>
    <name evidence="3" type="ORF">rosag_42540</name>
</gene>
<proteinExistence type="predicted"/>
<reference evidence="3" key="1">
    <citation type="submission" date="2022-08" db="EMBL/GenBank/DDBJ databases">
        <title>Draft genome sequencing of Roseisolibacter agri AW1220.</title>
        <authorList>
            <person name="Tobiishi Y."/>
            <person name="Tonouchi A."/>
        </authorList>
    </citation>
    <scope>NUCLEOTIDE SEQUENCE</scope>
    <source>
        <strain evidence="3">AW1220</strain>
    </source>
</reference>
<evidence type="ECO:0000313" key="4">
    <source>
        <dbReference type="Proteomes" id="UP001161325"/>
    </source>
</evidence>
<dbReference type="PANTHER" id="PTHR21180:SF32">
    <property type="entry name" value="ENDONUCLEASE_EXONUCLEASE_PHOSPHATASE FAMILY DOMAIN-CONTAINING PROTEIN 1"/>
    <property type="match status" value="1"/>
</dbReference>
<evidence type="ECO:0000256" key="1">
    <source>
        <dbReference type="SAM" id="MobiDB-lite"/>
    </source>
</evidence>
<dbReference type="InterPro" id="IPR051675">
    <property type="entry name" value="Endo/Exo/Phosphatase_dom_1"/>
</dbReference>
<evidence type="ECO:0000259" key="2">
    <source>
        <dbReference type="SMART" id="SM00278"/>
    </source>
</evidence>
<feature type="compositionally biased region" description="Basic residues" evidence="1">
    <location>
        <begin position="59"/>
        <end position="76"/>
    </location>
</feature>
<comment type="caution">
    <text evidence="3">The sequence shown here is derived from an EMBL/GenBank/DDBJ whole genome shotgun (WGS) entry which is preliminary data.</text>
</comment>
<dbReference type="GO" id="GO:0015627">
    <property type="term" value="C:type II protein secretion system complex"/>
    <property type="evidence" value="ECO:0007669"/>
    <property type="project" value="TreeGrafter"/>
</dbReference>
<feature type="domain" description="Helix-hairpin-helix DNA-binding motif class 1" evidence="2">
    <location>
        <begin position="149"/>
        <end position="168"/>
    </location>
</feature>
<feature type="region of interest" description="Disordered" evidence="1">
    <location>
        <begin position="169"/>
        <end position="190"/>
    </location>
</feature>
<dbReference type="GO" id="GO:0015628">
    <property type="term" value="P:protein secretion by the type II secretion system"/>
    <property type="evidence" value="ECO:0007669"/>
    <property type="project" value="TreeGrafter"/>
</dbReference>
<feature type="domain" description="Helix-hairpin-helix DNA-binding motif class 1" evidence="2">
    <location>
        <begin position="119"/>
        <end position="138"/>
    </location>
</feature>
<keyword evidence="4" id="KW-1185">Reference proteome</keyword>
<feature type="region of interest" description="Disordered" evidence="1">
    <location>
        <begin position="52"/>
        <end position="111"/>
    </location>
</feature>
<dbReference type="GO" id="GO:0003677">
    <property type="term" value="F:DNA binding"/>
    <property type="evidence" value="ECO:0007669"/>
    <property type="project" value="InterPro"/>
</dbReference>
<dbReference type="InterPro" id="IPR010994">
    <property type="entry name" value="RuvA_2-like"/>
</dbReference>
<accession>A0AA37QF64</accession>
<name>A0AA37QF64_9BACT</name>
<dbReference type="Proteomes" id="UP001161325">
    <property type="component" value="Unassembled WGS sequence"/>
</dbReference>
<dbReference type="PANTHER" id="PTHR21180">
    <property type="entry name" value="ENDONUCLEASE/EXONUCLEASE/PHOSPHATASE FAMILY DOMAIN-CONTAINING PROTEIN 1"/>
    <property type="match status" value="1"/>
</dbReference>
<sequence>MIPAERKALLFLATLGVLGVGARVVGGSDGDAPTVSETAALDAQLAAVDGAMARERAAKRSAKRAPTRPRSPRRRAGGQPRDDPGQPSGGAGRDLPRARASVSGGPVEGPIDVDVADAASLEALPGIGPALARRIVDDRAQRGAFGSLEGLGQVRGVGPRLLDRLAAHVTFSGSPRPPALHGRRPALPRR</sequence>
<dbReference type="Gene3D" id="1.10.150.320">
    <property type="entry name" value="Photosystem II 12 kDa extrinsic protein"/>
    <property type="match status" value="1"/>
</dbReference>
<dbReference type="AlphaFoldDB" id="A0AA37QF64"/>
<dbReference type="InterPro" id="IPR003583">
    <property type="entry name" value="Hlx-hairpin-Hlx_DNA-bd_motif"/>
</dbReference>